<proteinExistence type="predicted"/>
<dbReference type="AlphaFoldDB" id="A0A1I7ZRC4"/>
<protein>
    <recommendedName>
        <fullName evidence="1">IRS-type PTB domain-containing protein</fullName>
    </recommendedName>
</protein>
<dbReference type="WBParaSite" id="L893_g2902.t1">
    <property type="protein sequence ID" value="L893_g2902.t1"/>
    <property type="gene ID" value="L893_g2902"/>
</dbReference>
<evidence type="ECO:0000259" key="1">
    <source>
        <dbReference type="Pfam" id="PF02174"/>
    </source>
</evidence>
<dbReference type="InterPro" id="IPR002404">
    <property type="entry name" value="IRS_PTB"/>
</dbReference>
<dbReference type="SUPFAM" id="SSF50729">
    <property type="entry name" value="PH domain-like"/>
    <property type="match status" value="1"/>
</dbReference>
<feature type="domain" description="IRS-type PTB" evidence="1">
    <location>
        <begin position="2"/>
        <end position="59"/>
    </location>
</feature>
<dbReference type="Pfam" id="PF02174">
    <property type="entry name" value="IRS"/>
    <property type="match status" value="1"/>
</dbReference>
<reference evidence="3" key="1">
    <citation type="submission" date="2016-11" db="UniProtKB">
        <authorList>
            <consortium name="WormBaseParasite"/>
        </authorList>
    </citation>
    <scope>IDENTIFICATION</scope>
</reference>
<sequence>MDTKENLANYPFNVISNWTSGNTYFHMTVGNLMKARRLLFETTLGYKMDDLLTSYIKALITSSSHQHKDHEMEII</sequence>
<dbReference type="InterPro" id="IPR011993">
    <property type="entry name" value="PH-like_dom_sf"/>
</dbReference>
<organism evidence="2 3">
    <name type="scientific">Steinernema glaseri</name>
    <dbReference type="NCBI Taxonomy" id="37863"/>
    <lineage>
        <taxon>Eukaryota</taxon>
        <taxon>Metazoa</taxon>
        <taxon>Ecdysozoa</taxon>
        <taxon>Nematoda</taxon>
        <taxon>Chromadorea</taxon>
        <taxon>Rhabditida</taxon>
        <taxon>Tylenchina</taxon>
        <taxon>Panagrolaimomorpha</taxon>
        <taxon>Strongyloidoidea</taxon>
        <taxon>Steinernematidae</taxon>
        <taxon>Steinernema</taxon>
    </lineage>
</organism>
<dbReference type="PANTHER" id="PTHR22692:SF26">
    <property type="entry name" value="SH3 DOMAIN-CONTAINING PROTEIN"/>
    <property type="match status" value="1"/>
</dbReference>
<keyword evidence="2" id="KW-1185">Reference proteome</keyword>
<dbReference type="PANTHER" id="PTHR22692">
    <property type="entry name" value="MYOSIN VII, XV"/>
    <property type="match status" value="1"/>
</dbReference>
<dbReference type="Proteomes" id="UP000095287">
    <property type="component" value="Unplaced"/>
</dbReference>
<dbReference type="InterPro" id="IPR051567">
    <property type="entry name" value="Unconventional_Myosin_ATPase"/>
</dbReference>
<dbReference type="Gene3D" id="2.30.29.30">
    <property type="entry name" value="Pleckstrin-homology domain (PH domain)/Phosphotyrosine-binding domain (PTB)"/>
    <property type="match status" value="1"/>
</dbReference>
<accession>A0A1I7ZRC4</accession>
<evidence type="ECO:0000313" key="2">
    <source>
        <dbReference type="Proteomes" id="UP000095287"/>
    </source>
</evidence>
<evidence type="ECO:0000313" key="3">
    <source>
        <dbReference type="WBParaSite" id="L893_g2902.t1"/>
    </source>
</evidence>
<name>A0A1I7ZRC4_9BILA</name>